<feature type="domain" description="Beta-lactamase-related" evidence="2">
    <location>
        <begin position="42"/>
        <end position="347"/>
    </location>
</feature>
<dbReference type="InterPro" id="IPR001466">
    <property type="entry name" value="Beta-lactam-related"/>
</dbReference>
<feature type="transmembrane region" description="Helical" evidence="1">
    <location>
        <begin position="419"/>
        <end position="441"/>
    </location>
</feature>
<organism evidence="3 4">
    <name type="scientific">Paenibacillus elgii</name>
    <dbReference type="NCBI Taxonomy" id="189691"/>
    <lineage>
        <taxon>Bacteria</taxon>
        <taxon>Bacillati</taxon>
        <taxon>Bacillota</taxon>
        <taxon>Bacilli</taxon>
        <taxon>Bacillales</taxon>
        <taxon>Paenibacillaceae</taxon>
        <taxon>Paenibacillus</taxon>
    </lineage>
</organism>
<dbReference type="OrthoDB" id="846150at2"/>
<dbReference type="GO" id="GO:0016787">
    <property type="term" value="F:hydrolase activity"/>
    <property type="evidence" value="ECO:0007669"/>
    <property type="project" value="UniProtKB-KW"/>
</dbReference>
<dbReference type="EMBL" id="LQRA01000046">
    <property type="protein sequence ID" value="KZE80796.1"/>
    <property type="molecule type" value="Genomic_DNA"/>
</dbReference>
<sequence length="498" mass="54550">MKFFYVKFCHIFLIMIIIVGFIVSPLSARAEEKTFQIDPAKIDAYVEAAMDRLHIPGAALGIVKGDRTVYLKGYGVSGPDQAPVTPQTPFVLGSTSKSFTALAVMQLAEAGKIELDAPVKRYLPYFRTTDQAASSKITVRHLLHQTSGFSIYAGRKGMVEGDKPIEQHIRDLKDTPLTKPAGSGYEYSNINYNILGGIVQAVSGKPYTQYVSDHIFKPLAMNHSYAAPEQARNDGLATGYQPVFGYMLPTKQLNHEATVASGYLISSAEDMSNYLIAQLNGGRFQARTVLSEQGVRQMHEPGASIADGLFYGMGWSVNKNVIFHNGITENTYSFMAMDGDYGIVLLINAYDFLSSYDGIVSGLNGIVHGQERSAAELPDYTKSYVILDLIMAVVLALILRAVYSLWTWRTKFKATPLRITAHAVSILFLNVLLPLAVLIYFPKLDPAPWSVVTLFFPGAGHALLLIPIVLLGMGAIKTVLLLRSSLGRKRPAARRVAG</sequence>
<evidence type="ECO:0000259" key="2">
    <source>
        <dbReference type="Pfam" id="PF00144"/>
    </source>
</evidence>
<reference evidence="4" key="1">
    <citation type="submission" date="2016-01" db="EMBL/GenBank/DDBJ databases">
        <title>Draft genome of Chromobacterium sp. F49.</title>
        <authorList>
            <person name="Hong K.W."/>
        </authorList>
    </citation>
    <scope>NUCLEOTIDE SEQUENCE [LARGE SCALE GENOMIC DNA]</scope>
    <source>
        <strain evidence="4">M63</strain>
    </source>
</reference>
<dbReference type="InterPro" id="IPR050491">
    <property type="entry name" value="AmpC-like"/>
</dbReference>
<proteinExistence type="predicted"/>
<dbReference type="InterPro" id="IPR012338">
    <property type="entry name" value="Beta-lactam/transpept-like"/>
</dbReference>
<dbReference type="Pfam" id="PF00144">
    <property type="entry name" value="Beta-lactamase"/>
    <property type="match status" value="1"/>
</dbReference>
<keyword evidence="1" id="KW-0812">Transmembrane</keyword>
<dbReference type="eggNOG" id="COG1680">
    <property type="taxonomic scope" value="Bacteria"/>
</dbReference>
<dbReference type="PANTHER" id="PTHR46825">
    <property type="entry name" value="D-ALANYL-D-ALANINE-CARBOXYPEPTIDASE/ENDOPEPTIDASE AMPH"/>
    <property type="match status" value="1"/>
</dbReference>
<feature type="transmembrane region" description="Helical" evidence="1">
    <location>
        <begin position="384"/>
        <end position="407"/>
    </location>
</feature>
<keyword evidence="1" id="KW-0472">Membrane</keyword>
<gene>
    <name evidence="3" type="ORF">AV654_10585</name>
</gene>
<evidence type="ECO:0000313" key="4">
    <source>
        <dbReference type="Proteomes" id="UP000076563"/>
    </source>
</evidence>
<name>A0A161U5T4_9BACL</name>
<feature type="transmembrane region" description="Helical" evidence="1">
    <location>
        <begin position="461"/>
        <end position="482"/>
    </location>
</feature>
<dbReference type="PANTHER" id="PTHR46825:SF9">
    <property type="entry name" value="BETA-LACTAMASE-RELATED DOMAIN-CONTAINING PROTEIN"/>
    <property type="match status" value="1"/>
</dbReference>
<evidence type="ECO:0000313" key="3">
    <source>
        <dbReference type="EMBL" id="KZE80796.1"/>
    </source>
</evidence>
<keyword evidence="1" id="KW-1133">Transmembrane helix</keyword>
<evidence type="ECO:0000256" key="1">
    <source>
        <dbReference type="SAM" id="Phobius"/>
    </source>
</evidence>
<protein>
    <submittedName>
        <fullName evidence="3">Serine hydrolase</fullName>
    </submittedName>
</protein>
<keyword evidence="4" id="KW-1185">Reference proteome</keyword>
<dbReference type="Gene3D" id="3.40.710.10">
    <property type="entry name" value="DD-peptidase/beta-lactamase superfamily"/>
    <property type="match status" value="1"/>
</dbReference>
<comment type="caution">
    <text evidence="3">The sequence shown here is derived from an EMBL/GenBank/DDBJ whole genome shotgun (WGS) entry which is preliminary data.</text>
</comment>
<dbReference type="SUPFAM" id="SSF56601">
    <property type="entry name" value="beta-lactamase/transpeptidase-like"/>
    <property type="match status" value="1"/>
</dbReference>
<dbReference type="STRING" id="1007103.GCA_000213315_05603"/>
<dbReference type="Proteomes" id="UP000076563">
    <property type="component" value="Unassembled WGS sequence"/>
</dbReference>
<dbReference type="AlphaFoldDB" id="A0A161U5T4"/>
<dbReference type="RefSeq" id="WP_063179339.1">
    <property type="nucleotide sequence ID" value="NZ_LQRA01000046.1"/>
</dbReference>
<keyword evidence="3" id="KW-0378">Hydrolase</keyword>
<accession>A0A161U5T4</accession>